<feature type="transmembrane region" description="Helical" evidence="1">
    <location>
        <begin position="212"/>
        <end position="238"/>
    </location>
</feature>
<keyword evidence="1" id="KW-1133">Transmembrane helix</keyword>
<accession>A0A4Q4RN80</accession>
<gene>
    <name evidence="2" type="ORF">AA0113_g7780</name>
</gene>
<evidence type="ECO:0000313" key="3">
    <source>
        <dbReference type="Proteomes" id="UP000293823"/>
    </source>
</evidence>
<evidence type="ECO:0000313" key="2">
    <source>
        <dbReference type="EMBL" id="RYO58454.1"/>
    </source>
</evidence>
<proteinExistence type="predicted"/>
<keyword evidence="3" id="KW-1185">Reference proteome</keyword>
<dbReference type="AlphaFoldDB" id="A0A4Q4RN80"/>
<organism evidence="2 3">
    <name type="scientific">Alternaria arborescens</name>
    <dbReference type="NCBI Taxonomy" id="156630"/>
    <lineage>
        <taxon>Eukaryota</taxon>
        <taxon>Fungi</taxon>
        <taxon>Dikarya</taxon>
        <taxon>Ascomycota</taxon>
        <taxon>Pezizomycotina</taxon>
        <taxon>Dothideomycetes</taxon>
        <taxon>Pleosporomycetidae</taxon>
        <taxon>Pleosporales</taxon>
        <taxon>Pleosporineae</taxon>
        <taxon>Pleosporaceae</taxon>
        <taxon>Alternaria</taxon>
        <taxon>Alternaria sect. Alternaria</taxon>
    </lineage>
</organism>
<dbReference type="EMBL" id="PEJP01000031">
    <property type="protein sequence ID" value="RYO58454.1"/>
    <property type="molecule type" value="Genomic_DNA"/>
</dbReference>
<name>A0A4Q4RN80_9PLEO</name>
<comment type="caution">
    <text evidence="2">The sequence shown here is derived from an EMBL/GenBank/DDBJ whole genome shotgun (WGS) entry which is preliminary data.</text>
</comment>
<keyword evidence="1" id="KW-0812">Transmembrane</keyword>
<reference evidence="3" key="1">
    <citation type="journal article" date="2019" name="bioRxiv">
        <title>Genomics, evolutionary history and diagnostics of the Alternaria alternata species group including apple and Asian pear pathotypes.</title>
        <authorList>
            <person name="Armitage A.D."/>
            <person name="Cockerton H.M."/>
            <person name="Sreenivasaprasad S."/>
            <person name="Woodhall J.W."/>
            <person name="Lane C.R."/>
            <person name="Harrison R.J."/>
            <person name="Clarkson J.P."/>
        </authorList>
    </citation>
    <scope>NUCLEOTIDE SEQUENCE [LARGE SCALE GENOMIC DNA]</scope>
    <source>
        <strain evidence="3">RGR 97.0016</strain>
    </source>
</reference>
<sequence>MFMTNCGTSLDCADILEEGGPSISWRRGLTVTEFISEAFPRESVGFLEHSLGDTRFSDFLDALTASKLVKAGFKFEPTDDLRGHLTMDYSGKRKIVRVFHCSAVLKEMLLASRPDGSRCLIPRLLALEVLDTLYCILFKDDASEALVPKYDLDPDLMQCGVSRYRRKDEPKVDYTYFGTRLKEIYDEIQHPSPRRDWENWFQKYSVQRHMRMATMIGVFIAVIIGILGLGISGFQAYISYQQWKHPVKDT</sequence>
<evidence type="ECO:0000256" key="1">
    <source>
        <dbReference type="SAM" id="Phobius"/>
    </source>
</evidence>
<keyword evidence="1" id="KW-0472">Membrane</keyword>
<protein>
    <submittedName>
        <fullName evidence="2">Uncharacterized protein</fullName>
    </submittedName>
</protein>
<dbReference type="Proteomes" id="UP000293823">
    <property type="component" value="Unassembled WGS sequence"/>
</dbReference>
<dbReference type="OrthoDB" id="5428890at2759"/>